<dbReference type="Proteomes" id="UP000288603">
    <property type="component" value="Unassembled WGS sequence"/>
</dbReference>
<accession>A0A3S3ZPF2</accession>
<dbReference type="PANTHER" id="PTHR43391">
    <property type="entry name" value="RETINOL DEHYDROGENASE-RELATED"/>
    <property type="match status" value="1"/>
</dbReference>
<organism evidence="5 6">
    <name type="scientific">Labedella populi</name>
    <dbReference type="NCBI Taxonomy" id="2498850"/>
    <lineage>
        <taxon>Bacteria</taxon>
        <taxon>Bacillati</taxon>
        <taxon>Actinomycetota</taxon>
        <taxon>Actinomycetes</taxon>
        <taxon>Micrococcales</taxon>
        <taxon>Microbacteriaceae</taxon>
        <taxon>Labedella</taxon>
    </lineage>
</organism>
<dbReference type="InterPro" id="IPR020904">
    <property type="entry name" value="Sc_DH/Rdtase_CS"/>
</dbReference>
<dbReference type="OrthoDB" id="4150292at2"/>
<dbReference type="CDD" id="cd05233">
    <property type="entry name" value="SDR_c"/>
    <property type="match status" value="1"/>
</dbReference>
<dbReference type="InterPro" id="IPR036291">
    <property type="entry name" value="NAD(P)-bd_dom_sf"/>
</dbReference>
<gene>
    <name evidence="5" type="ORF">ELQ92_11435</name>
</gene>
<sequence>MTIPTTDIGRVLVTGGSSGLGAAVVRAVHAHGGTAIVLDRAAPSDPDIESHEVDVSDTREVERLVGEIAAAHGGLDAVVTAAGIDRPGRLEDIDAVAWEKIVQVNLFGTVATVRAALPHLEASHGRVVTVASSLALKAVSDATAYCASKFAVLGFSRSLAAETKGRVGVTTLIPSGMRTRFFDDRDAQYKPGDDAKLNDPEYVANAVIFALSQPAGCEVRELVICHEEEDSWP</sequence>
<dbReference type="Gene3D" id="3.40.50.720">
    <property type="entry name" value="NAD(P)-binding Rossmann-like Domain"/>
    <property type="match status" value="1"/>
</dbReference>
<evidence type="ECO:0000256" key="1">
    <source>
        <dbReference type="ARBA" id="ARBA00006484"/>
    </source>
</evidence>
<keyword evidence="3" id="KW-0560">Oxidoreductase</keyword>
<dbReference type="GO" id="GO:0016491">
    <property type="term" value="F:oxidoreductase activity"/>
    <property type="evidence" value="ECO:0007669"/>
    <property type="project" value="UniProtKB-KW"/>
</dbReference>
<proteinExistence type="inferred from homology"/>
<dbReference type="AlphaFoldDB" id="A0A3S3ZPF2"/>
<dbReference type="SUPFAM" id="SSF51735">
    <property type="entry name" value="NAD(P)-binding Rossmann-fold domains"/>
    <property type="match status" value="1"/>
</dbReference>
<evidence type="ECO:0000256" key="3">
    <source>
        <dbReference type="ARBA" id="ARBA00023002"/>
    </source>
</evidence>
<reference evidence="5 6" key="1">
    <citation type="submission" date="2018-12" db="EMBL/GenBank/DDBJ databases">
        <authorList>
            <person name="Li F."/>
        </authorList>
    </citation>
    <scope>NUCLEOTIDE SEQUENCE [LARGE SCALE GENOMIC DNA]</scope>
    <source>
        <strain evidence="5 6">8H24J-4-2</strain>
    </source>
</reference>
<dbReference type="PRINTS" id="PR00081">
    <property type="entry name" value="GDHRDH"/>
</dbReference>
<evidence type="ECO:0000256" key="4">
    <source>
        <dbReference type="RuleBase" id="RU000363"/>
    </source>
</evidence>
<evidence type="ECO:0000313" key="5">
    <source>
        <dbReference type="EMBL" id="RWZ61576.1"/>
    </source>
</evidence>
<dbReference type="EMBL" id="RZNC01000003">
    <property type="protein sequence ID" value="RWZ61576.1"/>
    <property type="molecule type" value="Genomic_DNA"/>
</dbReference>
<evidence type="ECO:0000256" key="2">
    <source>
        <dbReference type="ARBA" id="ARBA00022857"/>
    </source>
</evidence>
<comment type="similarity">
    <text evidence="1 4">Belongs to the short-chain dehydrogenases/reductases (SDR) family.</text>
</comment>
<evidence type="ECO:0000313" key="6">
    <source>
        <dbReference type="Proteomes" id="UP000288603"/>
    </source>
</evidence>
<dbReference type="PROSITE" id="PS00061">
    <property type="entry name" value="ADH_SHORT"/>
    <property type="match status" value="1"/>
</dbReference>
<dbReference type="PANTHER" id="PTHR43391:SF14">
    <property type="entry name" value="DEHYDROGENASE_REDUCTASE SDR FAMILY PROTEIN 7-LIKE"/>
    <property type="match status" value="1"/>
</dbReference>
<comment type="caution">
    <text evidence="5">The sequence shown here is derived from an EMBL/GenBank/DDBJ whole genome shotgun (WGS) entry which is preliminary data.</text>
</comment>
<dbReference type="InterPro" id="IPR002347">
    <property type="entry name" value="SDR_fam"/>
</dbReference>
<keyword evidence="6" id="KW-1185">Reference proteome</keyword>
<protein>
    <submittedName>
        <fullName evidence="5">SDR family oxidoreductase</fullName>
    </submittedName>
</protein>
<keyword evidence="2" id="KW-0521">NADP</keyword>
<dbReference type="PRINTS" id="PR00080">
    <property type="entry name" value="SDRFAMILY"/>
</dbReference>
<dbReference type="RefSeq" id="WP_128499064.1">
    <property type="nucleotide sequence ID" value="NZ_RZNC01000003.1"/>
</dbReference>
<dbReference type="Pfam" id="PF00106">
    <property type="entry name" value="adh_short"/>
    <property type="match status" value="1"/>
</dbReference>
<name>A0A3S3ZPF2_9MICO</name>